<proteinExistence type="predicted"/>
<dbReference type="Proteomes" id="UP001344906">
    <property type="component" value="Unassembled WGS sequence"/>
</dbReference>
<comment type="caution">
    <text evidence="1">The sequence shown here is derived from an EMBL/GenBank/DDBJ whole genome shotgun (WGS) entry which is preliminary data.</text>
</comment>
<accession>A0ABQ6FPY4</accession>
<sequence>MHAVFLLKDIYNISGEIRGACIKLLLSSYKGFMPLYHQKCSSFFAVEGDNNSMNEVGKMQGVETTGIGTAV</sequence>
<reference evidence="1 2" key="1">
    <citation type="submission" date="2023-02" db="EMBL/GenBank/DDBJ databases">
        <title>Dictyobacter halimunensis sp. nov., a new member of the class Ktedonobacteria from forest soil in a geothermal area.</title>
        <authorList>
            <person name="Rachmania M.K."/>
            <person name="Ningsih F."/>
            <person name="Sakai Y."/>
            <person name="Yabe S."/>
            <person name="Yokota A."/>
            <person name="Sjamsuridzal W."/>
        </authorList>
    </citation>
    <scope>NUCLEOTIDE SEQUENCE [LARGE SCALE GENOMIC DNA]</scope>
    <source>
        <strain evidence="1 2">S3.2.2.5</strain>
    </source>
</reference>
<protein>
    <submittedName>
        <fullName evidence="1">Uncharacterized protein</fullName>
    </submittedName>
</protein>
<evidence type="ECO:0000313" key="2">
    <source>
        <dbReference type="Proteomes" id="UP001344906"/>
    </source>
</evidence>
<organism evidence="1 2">
    <name type="scientific">Dictyobacter halimunensis</name>
    <dbReference type="NCBI Taxonomy" id="3026934"/>
    <lineage>
        <taxon>Bacteria</taxon>
        <taxon>Bacillati</taxon>
        <taxon>Chloroflexota</taxon>
        <taxon>Ktedonobacteria</taxon>
        <taxon>Ktedonobacterales</taxon>
        <taxon>Dictyobacteraceae</taxon>
        <taxon>Dictyobacter</taxon>
    </lineage>
</organism>
<name>A0ABQ6FPY4_9CHLR</name>
<evidence type="ECO:0000313" key="1">
    <source>
        <dbReference type="EMBL" id="GLV56281.1"/>
    </source>
</evidence>
<gene>
    <name evidence="1" type="ORF">KDH_31230</name>
</gene>
<dbReference type="EMBL" id="BSRI01000002">
    <property type="protein sequence ID" value="GLV56281.1"/>
    <property type="molecule type" value="Genomic_DNA"/>
</dbReference>
<keyword evidence="2" id="KW-1185">Reference proteome</keyword>